<dbReference type="InterPro" id="IPR009010">
    <property type="entry name" value="Asp_de-COase-like_dom_sf"/>
</dbReference>
<evidence type="ECO:0000256" key="1">
    <source>
        <dbReference type="ARBA" id="ARBA00001942"/>
    </source>
</evidence>
<dbReference type="InterPro" id="IPR041460">
    <property type="entry name" value="Molybdopterin_N"/>
</dbReference>
<feature type="domain" description="Molybdopterin dinucleotide-binding" evidence="8">
    <location>
        <begin position="615"/>
        <end position="733"/>
    </location>
</feature>
<dbReference type="CDD" id="cd02793">
    <property type="entry name" value="MopB_CT_DMSOR-BSOR-TMAOR"/>
    <property type="match status" value="1"/>
</dbReference>
<evidence type="ECO:0000256" key="6">
    <source>
        <dbReference type="ARBA" id="ARBA00023002"/>
    </source>
</evidence>
<dbReference type="InterPro" id="IPR006657">
    <property type="entry name" value="MoPterin_dinucl-bd_dom"/>
</dbReference>
<keyword evidence="11" id="KW-1185">Reference proteome</keyword>
<evidence type="ECO:0000259" key="8">
    <source>
        <dbReference type="Pfam" id="PF01568"/>
    </source>
</evidence>
<dbReference type="SUPFAM" id="SSF53706">
    <property type="entry name" value="Formate dehydrogenase/DMSO reductase, domains 1-3"/>
    <property type="match status" value="1"/>
</dbReference>
<evidence type="ECO:0000313" key="10">
    <source>
        <dbReference type="EMBL" id="TKG72259.1"/>
    </source>
</evidence>
<dbReference type="Proteomes" id="UP000309992">
    <property type="component" value="Unassembled WGS sequence"/>
</dbReference>
<evidence type="ECO:0000259" key="9">
    <source>
        <dbReference type="Pfam" id="PF18364"/>
    </source>
</evidence>
<comment type="caution">
    <text evidence="10">The sequence shown here is derived from an EMBL/GenBank/DDBJ whole genome shotgun (WGS) entry which is preliminary data.</text>
</comment>
<keyword evidence="6" id="KW-0560">Oxidoreductase</keyword>
<dbReference type="EMBL" id="SWMS01000003">
    <property type="protein sequence ID" value="TKG72259.1"/>
    <property type="molecule type" value="Genomic_DNA"/>
</dbReference>
<organism evidence="10 11">
    <name type="scientific">Prauserella endophytica</name>
    <dbReference type="NCBI Taxonomy" id="1592324"/>
    <lineage>
        <taxon>Bacteria</taxon>
        <taxon>Bacillati</taxon>
        <taxon>Actinomycetota</taxon>
        <taxon>Actinomycetes</taxon>
        <taxon>Pseudonocardiales</taxon>
        <taxon>Pseudonocardiaceae</taxon>
        <taxon>Prauserella</taxon>
        <taxon>Prauserella coralliicola group</taxon>
    </lineage>
</organism>
<protein>
    <submittedName>
        <fullName evidence="10">Molybdopterin oxidoreductase</fullName>
    </submittedName>
</protein>
<gene>
    <name evidence="10" type="ORF">FCN18_08355</name>
</gene>
<dbReference type="SUPFAM" id="SSF50692">
    <property type="entry name" value="ADC-like"/>
    <property type="match status" value="1"/>
</dbReference>
<dbReference type="Gene3D" id="3.90.55.10">
    <property type="entry name" value="Dimethylsulfoxide Reductase, domain 3"/>
    <property type="match status" value="1"/>
</dbReference>
<keyword evidence="5" id="KW-0574">Periplasm</keyword>
<dbReference type="Pfam" id="PF00384">
    <property type="entry name" value="Molybdopterin"/>
    <property type="match status" value="1"/>
</dbReference>
<comment type="similarity">
    <text evidence="2">Belongs to the prokaryotic molybdopterin-containing oxidoreductase family.</text>
</comment>
<evidence type="ECO:0000256" key="2">
    <source>
        <dbReference type="ARBA" id="ARBA00010312"/>
    </source>
</evidence>
<name>A0ABY2S8R1_9PSEU</name>
<keyword evidence="4" id="KW-0479">Metal-binding</keyword>
<evidence type="ECO:0000259" key="7">
    <source>
        <dbReference type="Pfam" id="PF00384"/>
    </source>
</evidence>
<dbReference type="InterPro" id="IPR050612">
    <property type="entry name" value="Prok_Mopterin_Oxidored"/>
</dbReference>
<evidence type="ECO:0000256" key="3">
    <source>
        <dbReference type="ARBA" id="ARBA00022505"/>
    </source>
</evidence>
<dbReference type="PANTHER" id="PTHR43742:SF10">
    <property type="entry name" value="TRIMETHYLAMINE-N-OXIDE REDUCTASE 2"/>
    <property type="match status" value="1"/>
</dbReference>
<feature type="domain" description="Molybdopterin oxidoreductase N-terminal" evidence="9">
    <location>
        <begin position="6"/>
        <end position="46"/>
    </location>
</feature>
<evidence type="ECO:0000313" key="11">
    <source>
        <dbReference type="Proteomes" id="UP000309992"/>
    </source>
</evidence>
<feature type="domain" description="Molybdopterin oxidoreductase" evidence="7">
    <location>
        <begin position="50"/>
        <end position="505"/>
    </location>
</feature>
<dbReference type="Pfam" id="PF18364">
    <property type="entry name" value="Molybdopterin_N"/>
    <property type="match status" value="1"/>
</dbReference>
<evidence type="ECO:0000256" key="4">
    <source>
        <dbReference type="ARBA" id="ARBA00022723"/>
    </source>
</evidence>
<dbReference type="RefSeq" id="WP_137094237.1">
    <property type="nucleotide sequence ID" value="NZ_SWMS01000003.1"/>
</dbReference>
<dbReference type="InterPro" id="IPR006656">
    <property type="entry name" value="Mopterin_OxRdtase"/>
</dbReference>
<evidence type="ECO:0000256" key="5">
    <source>
        <dbReference type="ARBA" id="ARBA00022764"/>
    </source>
</evidence>
<dbReference type="InterPro" id="IPR041954">
    <property type="entry name" value="CT_DMSOR/BSOR/TMAOR"/>
</dbReference>
<dbReference type="Gene3D" id="3.40.228.10">
    <property type="entry name" value="Dimethylsulfoxide Reductase, domain 2"/>
    <property type="match status" value="1"/>
</dbReference>
<dbReference type="InterPro" id="IPR006655">
    <property type="entry name" value="Mopterin_OxRdtase_prok_CS"/>
</dbReference>
<accession>A0ABY2S8R1</accession>
<reference evidence="10 11" key="1">
    <citation type="journal article" date="2015" name="Antonie Van Leeuwenhoek">
        <title>Prauserella endophytica sp. nov., an endophytic actinobacterium isolated from Tamarix taklamakanensis.</title>
        <authorList>
            <person name="Liu J.M."/>
            <person name="Habden X."/>
            <person name="Guo L."/>
            <person name="Tuo L."/>
            <person name="Jiang Z.K."/>
            <person name="Liu S.W."/>
            <person name="Liu X.F."/>
            <person name="Chen L."/>
            <person name="Li R.F."/>
            <person name="Zhang Y.Q."/>
            <person name="Sun C.H."/>
        </authorList>
    </citation>
    <scope>NUCLEOTIDE SEQUENCE [LARGE SCALE GENOMIC DNA]</scope>
    <source>
        <strain evidence="10 11">CGMCC 4.7182</strain>
    </source>
</reference>
<dbReference type="PROSITE" id="PS00932">
    <property type="entry name" value="MOLYBDOPTERIN_PROK_3"/>
    <property type="match status" value="1"/>
</dbReference>
<dbReference type="Gene3D" id="2.40.40.20">
    <property type="match status" value="1"/>
</dbReference>
<proteinExistence type="inferred from homology"/>
<dbReference type="Gene3D" id="3.40.50.740">
    <property type="match status" value="1"/>
</dbReference>
<dbReference type="PANTHER" id="PTHR43742">
    <property type="entry name" value="TRIMETHYLAMINE-N-OXIDE REDUCTASE"/>
    <property type="match status" value="1"/>
</dbReference>
<dbReference type="Pfam" id="PF01568">
    <property type="entry name" value="Molydop_binding"/>
    <property type="match status" value="1"/>
</dbReference>
<dbReference type="PROSITE" id="PS00490">
    <property type="entry name" value="MOLYBDOPTERIN_PROK_2"/>
    <property type="match status" value="1"/>
</dbReference>
<comment type="cofactor">
    <cofactor evidence="1">
        <name>Mo-bis(molybdopterin guanine dinucleotide)</name>
        <dbReference type="ChEBI" id="CHEBI:60539"/>
    </cofactor>
</comment>
<keyword evidence="3" id="KW-0500">Molybdenum</keyword>
<sequence>MSWSPTTSHWGAFRARTTETGELEVAPHPLDRRPSALLGNVADSVRHATRVRRPSIRRGWLEHGPGPTEHRGAEEFVEVSWDAAADLVAAELDRVRRAHGNEAIFGGSYGWGSAGRFHHTQSQLHRLLNVLGGYTASRNTYSHGTSAVLLPHLVGDAGTLLYRADTWGTIAAHTDLVVAFGGLPLKNVSVTPGGNTEHPTATALSTIGESGVELAVVSPLADDVPKTPRARWYPIAPASDVALMLGLAHTLLTENRHDTAFLDRYCTGFDTVADYLLGADGTVKDAEWAAARCGIASQDIRALARRMAESRTLVTVSWSLQRTRHGEQPVWAGLLLAAMLGQIGLPGGGFGHGYGSIGDIGDDGPLLPLPTLPQGHNPVRTFIPVARIADMLLRPGDGYDYNGGTYRYPDIRLVYWAGGNPFHHHQDLNRLRRAFARPDTIVVHEPHWTATARHADIVLPATTPLEREDLGSGRRDTHLIAMHRVLNPVGEARDDYTILAGIAERLGKGERFTEGRTAREWLVHLYDEWRGRLAERGHDAPPFDRFWAEGEWRLPSAGEQPTPFAAFRADPRRRPLHTPSGRIELFSSTVAAFGYADCPGHPVWLEPESDVEHPLWLIANQPSTRLHGQGDVGATSQAAKVRGREPIELHPDDAAERGIADGDVVRVFNGRGACLAGARLTGALRRGVAVLATGAWFDPFDDPAQPGGSLCVHGNPNVLTEDVPTSRLAQGCAGQHARVQVERYDGTPPPVRTLLPPPIAG</sequence>